<feature type="domain" description="Tail sheath protein subtilisin-like" evidence="2">
    <location>
        <begin position="109"/>
        <end position="276"/>
    </location>
</feature>
<sequence>MAADDYHHGVRVIEVDDGTRSIRTISTAVVGFVATADDADATAFPLNKPVLATNIMAAAGKAGESGTLARTLQAIANQTNPATVIVRVAEGETEAETTSNVIGGTDAQGQYTGMRALLAAQNSGPRVKPRILGAPGLETPAVAASLATIAQKLRGFSYVNAWGCKTIEEVAAYRETFGQREMMLIWPDFLGWDTINDAEAAIAASATALGLRAKTDQEVGWHKTISNIVVNGVTGISNPLSWDLQDPDTDAGYLNGKDVTTLINKEGFRFWGSRTCAGPTSLYPFENYTRTAQVIADTIAENHMWAVDLPMHPSLVRDIIEGVRSKFRSWKSLGYIIDADCWYEPEPNTKESLKAGGLFIDYDYTPVPPLENLVFRQRITDRYLLDFADRITA</sequence>
<name>A0A157QP00_9BORD</name>
<comment type="similarity">
    <text evidence="1">Belongs to the myoviridae tail sheath protein family.</text>
</comment>
<dbReference type="InterPro" id="IPR035089">
    <property type="entry name" value="Phage_sheath_subtilisin"/>
</dbReference>
<protein>
    <submittedName>
        <fullName evidence="5">Phage tail sheath protein</fullName>
    </submittedName>
</protein>
<feature type="domain" description="Tail sheath protein C-terminal" evidence="3">
    <location>
        <begin position="281"/>
        <end position="380"/>
    </location>
</feature>
<organism evidence="5 6">
    <name type="scientific">Bordetella ansorpii</name>
    <dbReference type="NCBI Taxonomy" id="288768"/>
    <lineage>
        <taxon>Bacteria</taxon>
        <taxon>Pseudomonadati</taxon>
        <taxon>Pseudomonadota</taxon>
        <taxon>Betaproteobacteria</taxon>
        <taxon>Burkholderiales</taxon>
        <taxon>Alcaligenaceae</taxon>
        <taxon>Bordetella</taxon>
    </lineage>
</organism>
<evidence type="ECO:0000259" key="4">
    <source>
        <dbReference type="Pfam" id="PF22671"/>
    </source>
</evidence>
<evidence type="ECO:0000259" key="3">
    <source>
        <dbReference type="Pfam" id="PF17482"/>
    </source>
</evidence>
<proteinExistence type="inferred from homology"/>
<dbReference type="PANTHER" id="PTHR35861:SF1">
    <property type="entry name" value="PHAGE TAIL SHEATH PROTEIN"/>
    <property type="match status" value="1"/>
</dbReference>
<evidence type="ECO:0000259" key="2">
    <source>
        <dbReference type="Pfam" id="PF04984"/>
    </source>
</evidence>
<evidence type="ECO:0000313" key="5">
    <source>
        <dbReference type="EMBL" id="SAI47501.1"/>
    </source>
</evidence>
<dbReference type="AlphaFoldDB" id="A0A157QP00"/>
<dbReference type="OrthoDB" id="9767864at2"/>
<accession>A0A157QP00</accession>
<gene>
    <name evidence="5" type="ORF">SAMEA1982600_03818</name>
</gene>
<dbReference type="RefSeq" id="WP_066417163.1">
    <property type="nucleotide sequence ID" value="NZ_FKBS01000025.1"/>
</dbReference>
<evidence type="ECO:0000313" key="6">
    <source>
        <dbReference type="Proteomes" id="UP000077037"/>
    </source>
</evidence>
<dbReference type="Pfam" id="PF04984">
    <property type="entry name" value="Phage_sheath_1"/>
    <property type="match status" value="1"/>
</dbReference>
<dbReference type="Pfam" id="PF17482">
    <property type="entry name" value="Phage_sheath_1C"/>
    <property type="match status" value="1"/>
</dbReference>
<dbReference type="Pfam" id="PF22671">
    <property type="entry name" value="Gp18_domIII_N"/>
    <property type="match status" value="1"/>
</dbReference>
<feature type="domain" description="Tail sheath protein Gp18-like" evidence="4">
    <location>
        <begin position="28"/>
        <end position="88"/>
    </location>
</feature>
<dbReference type="Proteomes" id="UP000077037">
    <property type="component" value="Unassembled WGS sequence"/>
</dbReference>
<dbReference type="InterPro" id="IPR052042">
    <property type="entry name" value="Tail_sheath_structural"/>
</dbReference>
<dbReference type="PANTHER" id="PTHR35861">
    <property type="match status" value="1"/>
</dbReference>
<dbReference type="InterPro" id="IPR020287">
    <property type="entry name" value="Tail_sheath_C"/>
</dbReference>
<reference evidence="5 6" key="1">
    <citation type="submission" date="2016-03" db="EMBL/GenBank/DDBJ databases">
        <authorList>
            <consortium name="Pathogen Informatics"/>
        </authorList>
    </citation>
    <scope>NUCLEOTIDE SEQUENCE [LARGE SCALE GENOMIC DNA]</scope>
    <source>
        <strain evidence="5 6">NCTC13364</strain>
    </source>
</reference>
<dbReference type="EMBL" id="FKBS01000025">
    <property type="protein sequence ID" value="SAI47501.1"/>
    <property type="molecule type" value="Genomic_DNA"/>
</dbReference>
<dbReference type="InterPro" id="IPR054564">
    <property type="entry name" value="Gp18_domIII_N"/>
</dbReference>
<evidence type="ECO:0000256" key="1">
    <source>
        <dbReference type="ARBA" id="ARBA00008005"/>
    </source>
</evidence>